<evidence type="ECO:0000313" key="3">
    <source>
        <dbReference type="Proteomes" id="UP000239156"/>
    </source>
</evidence>
<dbReference type="PANTHER" id="PTHR31912">
    <property type="entry name" value="IP13529P"/>
    <property type="match status" value="1"/>
</dbReference>
<dbReference type="PANTHER" id="PTHR31912:SF34">
    <property type="entry name" value="NOTOCHORD-RELATED PROTEIN"/>
    <property type="match status" value="1"/>
</dbReference>
<accession>A0A2S4VCY3</accession>
<keyword evidence="3" id="KW-1185">Reference proteome</keyword>
<reference evidence="2" key="1">
    <citation type="submission" date="2017-12" db="EMBL/GenBank/DDBJ databases">
        <title>Gene loss provides genomic basis for host adaptation in cereal stripe rust fungi.</title>
        <authorList>
            <person name="Xia C."/>
        </authorList>
    </citation>
    <scope>NUCLEOTIDE SEQUENCE [LARGE SCALE GENOMIC DNA]</scope>
    <source>
        <strain evidence="2">93-210</strain>
    </source>
</reference>
<gene>
    <name evidence="2" type="ORF">PSTT_08374</name>
</gene>
<dbReference type="Proteomes" id="UP000239156">
    <property type="component" value="Unassembled WGS sequence"/>
</dbReference>
<dbReference type="EMBL" id="PKSL01000076">
    <property type="protein sequence ID" value="POW07290.1"/>
    <property type="molecule type" value="Genomic_DNA"/>
</dbReference>
<evidence type="ECO:0000256" key="1">
    <source>
        <dbReference type="SAM" id="MobiDB-lite"/>
    </source>
</evidence>
<dbReference type="VEuPathDB" id="FungiDB:PSHT_03231"/>
<dbReference type="AlphaFoldDB" id="A0A2S4VCY3"/>
<protein>
    <submittedName>
        <fullName evidence="2">Uncharacterized protein</fullName>
    </submittedName>
</protein>
<feature type="compositionally biased region" description="Basic and acidic residues" evidence="1">
    <location>
        <begin position="164"/>
        <end position="179"/>
    </location>
</feature>
<evidence type="ECO:0000313" key="2">
    <source>
        <dbReference type="EMBL" id="POW07290.1"/>
    </source>
</evidence>
<dbReference type="VEuPathDB" id="FungiDB:PSTT_08374"/>
<organism evidence="2 3">
    <name type="scientific">Puccinia striiformis</name>
    <dbReference type="NCBI Taxonomy" id="27350"/>
    <lineage>
        <taxon>Eukaryota</taxon>
        <taxon>Fungi</taxon>
        <taxon>Dikarya</taxon>
        <taxon>Basidiomycota</taxon>
        <taxon>Pucciniomycotina</taxon>
        <taxon>Pucciniomycetes</taxon>
        <taxon>Pucciniales</taxon>
        <taxon>Pucciniaceae</taxon>
        <taxon>Puccinia</taxon>
    </lineage>
</organism>
<comment type="caution">
    <text evidence="2">The sequence shown here is derived from an EMBL/GenBank/DDBJ whole genome shotgun (WGS) entry which is preliminary data.</text>
</comment>
<proteinExistence type="predicted"/>
<name>A0A2S4VCY3_9BASI</name>
<feature type="region of interest" description="Disordered" evidence="1">
    <location>
        <begin position="153"/>
        <end position="182"/>
    </location>
</feature>
<dbReference type="VEuPathDB" id="FungiDB:PSHT_11074"/>
<sequence>MPRHVNIEVDDACFEEVGTRDEQLFVCKPCSSRPLKNKLVHSRRPLHQANVLSWHRKCEQERLTDFSRAGQNIELPSGPSITEGADQEEDMCQVVEEIFLDRTFRMEEGDNTYMQIETDMNENELPPIEEFDFPAPAEDYWDSDDERELDWIDTLPEDEEDNQPLEKEKKAEKEEDKKGVNSPWHPFRNKNYLAGSLIVGFLHKILSRAFYNHIRIVLITLFKLNLPGYEALRRQRKKIRAVVNYPVIQKNSSTGKACFSLSAKNIVAHELSNPLVNPHLDFFPIDAKGKNVFKLSQSKRWLQDLSRTQRVQMCTSNNKHYYIFEPVKQKASAEILVPIFFYKSADDVLFSKCIKPTISSNAGNENLVIQIPSDIRFHDPNLLALPVDSFDLIYSEIETKNAKTLSNLCGDFMEEFDGAQVEKITLPNPQMSTEGFDAYDVRLEEEVLVMTPVLAFLADSPMHAEITNTPVPSSSLNPCRSCKLSAPSLAEKVTMKYLQEFLQMSSHGTQCLNEHRHWPDMIRDSKKIWEFIKKKKSEKATDKLSIVYGVRDQLNRQFASEIYESKKLRKKLKKKNQPIPEHLQAAIPQHIADMDRNDPESLLSPYLKLEGVMISLILLEIFMLNPKLILIMMMPGFDGSRHTPVEILHVFLLGVVKYLFRDFMNHLKPEEKDELVGFWRSFNTESLNIPSVKPMGLVKYASSLVGKDFKVIIQAAPFLFFQFMDAPKRNIWIALCHLAPLVFQTHIEDMNEYLIDLKNRIDIFLYHVIQSSAQWINKPKFHMLLHLPESIRLYGPASLFATEKFESYNGILRNASIHSNRQSPGQDIAITFSSYHSFRQIFSGSMFYDMMKKNLTKVSSQVTDVFTRITQIQNVFGYNHSISHPTQTYPSIKKDSVSKFDKLTVPENLKNHYCGYDIHQVSELHLNAKEVLKIKYFILFDLPSTQEPINPTVGRVNSIWCVKKPSGPSRYIIHASILKKMEGVNDWYQMAEFTVTEHSLFVNAEEVESCLNLQHNCHDGGCKLTKTRAMRIERNDSDVKALEITHKDDVNFILNSCSLHAIDPHRRTSGLVFRRVEPLQWLDALHEGFNNWKANKKKGKTVIPSVPSISCVDPSFLI</sequence>